<dbReference type="SUPFAM" id="SSF48371">
    <property type="entry name" value="ARM repeat"/>
    <property type="match status" value="1"/>
</dbReference>
<keyword evidence="3" id="KW-1185">Reference proteome</keyword>
<feature type="compositionally biased region" description="Acidic residues" evidence="1">
    <location>
        <begin position="270"/>
        <end position="282"/>
    </location>
</feature>
<accession>A0A2I0SMZ0</accession>
<dbReference type="Gene3D" id="1.25.10.10">
    <property type="entry name" value="Leucine-rich Repeat Variant"/>
    <property type="match status" value="3"/>
</dbReference>
<dbReference type="OrthoDB" id="292843at2"/>
<evidence type="ECO:0000313" key="2">
    <source>
        <dbReference type="EMBL" id="PKT71277.1"/>
    </source>
</evidence>
<name>A0A2I0SMZ0_9ACTN</name>
<reference evidence="2 3" key="1">
    <citation type="submission" date="2017-12" db="EMBL/GenBank/DDBJ databases">
        <title>Streptomyces populusis sp. nov., a novel endophytic actinobacterium isolated from stems of Populus adenopoda Maxim.</title>
        <authorList>
            <person name="Wang Z."/>
        </authorList>
    </citation>
    <scope>NUCLEOTIDE SEQUENCE [LARGE SCALE GENOMIC DNA]</scope>
    <source>
        <strain evidence="2 3">A249</strain>
    </source>
</reference>
<sequence>MIDDLESIDWASMGHAYGPAGEVPQWLRDMTSPDPELRDQAFSSFYSAAHHQGDVYPCTMASLPFLFAMADDPATPDRASVVALMTSIGREAVEREDPGSTRFGPDGQESTACEDTAALMRERGEAFIGYASDADPGVRRAAIKGLGLFLDDAERAVAALRDRLEAEGGIVERLLVVRTTADLALRLPAAQAPARAWFDILADDVAGDADVRLAALVQRARCASESIDDTTVPTAIGLLRRITRPPRPEENEEEEQSRGSSGPCTCTVEPEPEPESESESESDPGVPPYVAAAFDDLERHGRVHAPTTFLLVDLHEALGADLHGRTALLTEQLRSPDAATRYDAIDMARSLITSWRGDHTHLVRLLADCLLPRDSYTSAAAAEVLGSLAGLAEPAREALAAYVITHRTEHGPDVWASPHPALRRAHQQAVLALARLGDERALPGLLTALDTGVDAWRAVNAAGRLPQAAAELTPRLVRRLAGIDHSREWPDVGPTALASALAALGDPAAVPSLTDAVRAAVRHKQWRTVEPLLKALGSFGTRAASALDVVRLLTDAEDVGTRTAATSTVWELERRPENVMPLLERLLDHGRNLDALDLAGRIGPPAAAVLPRLRQMLNEQVERNTRNEQNGSAVLNDSWTLVRVASALWDVGGDGEADVVVPALLKAWQDNDSTACHAVACLARMGPAARPALPRIRAALAQPRRGGHPWGRGVVSDLEFQYACRTVLTHLEASRTTT</sequence>
<dbReference type="Proteomes" id="UP000236178">
    <property type="component" value="Unassembled WGS sequence"/>
</dbReference>
<proteinExistence type="predicted"/>
<organism evidence="2 3">
    <name type="scientific">Streptomyces populi</name>
    <dbReference type="NCBI Taxonomy" id="2058924"/>
    <lineage>
        <taxon>Bacteria</taxon>
        <taxon>Bacillati</taxon>
        <taxon>Actinomycetota</taxon>
        <taxon>Actinomycetes</taxon>
        <taxon>Kitasatosporales</taxon>
        <taxon>Streptomycetaceae</taxon>
        <taxon>Streptomyces</taxon>
    </lineage>
</organism>
<dbReference type="InterPro" id="IPR004155">
    <property type="entry name" value="PBS_lyase_HEAT"/>
</dbReference>
<evidence type="ECO:0000256" key="1">
    <source>
        <dbReference type="SAM" id="MobiDB-lite"/>
    </source>
</evidence>
<dbReference type="EMBL" id="PJOS01000036">
    <property type="protein sequence ID" value="PKT71277.1"/>
    <property type="molecule type" value="Genomic_DNA"/>
</dbReference>
<dbReference type="RefSeq" id="WP_103550817.1">
    <property type="nucleotide sequence ID" value="NZ_KZ626875.1"/>
</dbReference>
<protein>
    <recommendedName>
        <fullName evidence="4">PBS lyase</fullName>
    </recommendedName>
</protein>
<dbReference type="InterPro" id="IPR011989">
    <property type="entry name" value="ARM-like"/>
</dbReference>
<feature type="region of interest" description="Disordered" evidence="1">
    <location>
        <begin position="239"/>
        <end position="289"/>
    </location>
</feature>
<gene>
    <name evidence="2" type="ORF">CW362_19635</name>
</gene>
<dbReference type="AlphaFoldDB" id="A0A2I0SMZ0"/>
<dbReference type="InterPro" id="IPR016024">
    <property type="entry name" value="ARM-type_fold"/>
</dbReference>
<evidence type="ECO:0008006" key="4">
    <source>
        <dbReference type="Google" id="ProtNLM"/>
    </source>
</evidence>
<dbReference type="SMART" id="SM00567">
    <property type="entry name" value="EZ_HEAT"/>
    <property type="match status" value="4"/>
</dbReference>
<comment type="caution">
    <text evidence="2">The sequence shown here is derived from an EMBL/GenBank/DDBJ whole genome shotgun (WGS) entry which is preliminary data.</text>
</comment>
<evidence type="ECO:0000313" key="3">
    <source>
        <dbReference type="Proteomes" id="UP000236178"/>
    </source>
</evidence>